<proteinExistence type="predicted"/>
<evidence type="ECO:0000313" key="2">
    <source>
        <dbReference type="EMBL" id="EAY31888.1"/>
    </source>
</evidence>
<keyword evidence="1" id="KW-0472">Membrane</keyword>
<name>A1ZC86_MICM2</name>
<organism evidence="2 3">
    <name type="scientific">Microscilla marina ATCC 23134</name>
    <dbReference type="NCBI Taxonomy" id="313606"/>
    <lineage>
        <taxon>Bacteria</taxon>
        <taxon>Pseudomonadati</taxon>
        <taxon>Bacteroidota</taxon>
        <taxon>Cytophagia</taxon>
        <taxon>Cytophagales</taxon>
        <taxon>Microscillaceae</taxon>
        <taxon>Microscilla</taxon>
    </lineage>
</organism>
<dbReference type="AlphaFoldDB" id="A1ZC86"/>
<gene>
    <name evidence="2" type="ORF">M23134_01917</name>
</gene>
<evidence type="ECO:0000256" key="1">
    <source>
        <dbReference type="SAM" id="Phobius"/>
    </source>
</evidence>
<keyword evidence="1" id="KW-0812">Transmembrane</keyword>
<sequence>MVTRYSEHIKKQQAINNIAGCLLLVLIGNTGWSSTMYDE</sequence>
<dbReference type="Proteomes" id="UP000004095">
    <property type="component" value="Unassembled WGS sequence"/>
</dbReference>
<protein>
    <submittedName>
        <fullName evidence="2">Uncharacterized protein</fullName>
    </submittedName>
</protein>
<reference evidence="2 3" key="1">
    <citation type="submission" date="2007-01" db="EMBL/GenBank/DDBJ databases">
        <authorList>
            <person name="Haygood M."/>
            <person name="Podell S."/>
            <person name="Anderson C."/>
            <person name="Hopkinson B."/>
            <person name="Roe K."/>
            <person name="Barbeau K."/>
            <person name="Gaasterland T."/>
            <person name="Ferriera S."/>
            <person name="Johnson J."/>
            <person name="Kravitz S."/>
            <person name="Beeson K."/>
            <person name="Sutton G."/>
            <person name="Rogers Y.-H."/>
            <person name="Friedman R."/>
            <person name="Frazier M."/>
            <person name="Venter J.C."/>
        </authorList>
    </citation>
    <scope>NUCLEOTIDE SEQUENCE [LARGE SCALE GENOMIC DNA]</scope>
    <source>
        <strain evidence="2 3">ATCC 23134</strain>
    </source>
</reference>
<feature type="transmembrane region" description="Helical" evidence="1">
    <location>
        <begin position="14"/>
        <end position="32"/>
    </location>
</feature>
<keyword evidence="3" id="KW-1185">Reference proteome</keyword>
<accession>A1ZC86</accession>
<keyword evidence="1" id="KW-1133">Transmembrane helix</keyword>
<comment type="caution">
    <text evidence="2">The sequence shown here is derived from an EMBL/GenBank/DDBJ whole genome shotgun (WGS) entry which is preliminary data.</text>
</comment>
<evidence type="ECO:0000313" key="3">
    <source>
        <dbReference type="Proteomes" id="UP000004095"/>
    </source>
</evidence>
<dbReference type="EMBL" id="AAWS01000001">
    <property type="protein sequence ID" value="EAY31888.1"/>
    <property type="molecule type" value="Genomic_DNA"/>
</dbReference>